<evidence type="ECO:0000313" key="3">
    <source>
        <dbReference type="Proteomes" id="UP000654075"/>
    </source>
</evidence>
<sequence length="184" mass="19676">PARKTWSFEGLRARIGQVPVDCGSISGEGLPFFVVAHNALRSSPGRHDLKLAVFDAGFSEASGKASLLQDWLPLPLLSAGDIFAAGAAATHPDRPDYRWLLAAPPGSGSPLHQDPWGYASWNATLVGTKLWVLFPPATAREKLLPPREGFFGRLYGLVGQAGFCSAAEFMDEVLPSLRAAELGH</sequence>
<dbReference type="PANTHER" id="PTHR12480">
    <property type="entry name" value="ARGININE DEMETHYLASE AND LYSYL-HYDROXYLASE JMJD"/>
    <property type="match status" value="1"/>
</dbReference>
<dbReference type="InterPro" id="IPR050910">
    <property type="entry name" value="JMJD6_ArgDemeth/LysHydrox"/>
</dbReference>
<name>A0A813HPF4_POLGL</name>
<dbReference type="InterPro" id="IPR003347">
    <property type="entry name" value="JmjC_dom"/>
</dbReference>
<evidence type="ECO:0000313" key="2">
    <source>
        <dbReference type="EMBL" id="CAE8639397.1"/>
    </source>
</evidence>
<dbReference type="SUPFAM" id="SSF51197">
    <property type="entry name" value="Clavaminate synthase-like"/>
    <property type="match status" value="1"/>
</dbReference>
<feature type="non-terminal residue" evidence="2">
    <location>
        <position position="1"/>
    </location>
</feature>
<evidence type="ECO:0000259" key="1">
    <source>
        <dbReference type="PROSITE" id="PS51184"/>
    </source>
</evidence>
<dbReference type="Proteomes" id="UP000654075">
    <property type="component" value="Unassembled WGS sequence"/>
</dbReference>
<reference evidence="2" key="1">
    <citation type="submission" date="2021-02" db="EMBL/GenBank/DDBJ databases">
        <authorList>
            <person name="Dougan E. K."/>
            <person name="Rhodes N."/>
            <person name="Thang M."/>
            <person name="Chan C."/>
        </authorList>
    </citation>
    <scope>NUCLEOTIDE SEQUENCE</scope>
</reference>
<accession>A0A813HPF4</accession>
<proteinExistence type="predicted"/>
<dbReference type="PROSITE" id="PS51184">
    <property type="entry name" value="JMJC"/>
    <property type="match status" value="1"/>
</dbReference>
<dbReference type="Gene3D" id="2.60.120.650">
    <property type="entry name" value="Cupin"/>
    <property type="match status" value="1"/>
</dbReference>
<dbReference type="OrthoDB" id="424465at2759"/>
<dbReference type="EMBL" id="CAJNNV010032240">
    <property type="protein sequence ID" value="CAE8639397.1"/>
    <property type="molecule type" value="Genomic_DNA"/>
</dbReference>
<protein>
    <recommendedName>
        <fullName evidence="1">JmjC domain-containing protein</fullName>
    </recommendedName>
</protein>
<comment type="caution">
    <text evidence="2">The sequence shown here is derived from an EMBL/GenBank/DDBJ whole genome shotgun (WGS) entry which is preliminary data.</text>
</comment>
<feature type="domain" description="JmjC" evidence="1">
    <location>
        <begin position="63"/>
        <end position="184"/>
    </location>
</feature>
<keyword evidence="3" id="KW-1185">Reference proteome</keyword>
<dbReference type="AlphaFoldDB" id="A0A813HPF4"/>
<gene>
    <name evidence="2" type="ORF">PGLA1383_LOCUS54441</name>
</gene>
<organism evidence="2 3">
    <name type="scientific">Polarella glacialis</name>
    <name type="common">Dinoflagellate</name>
    <dbReference type="NCBI Taxonomy" id="89957"/>
    <lineage>
        <taxon>Eukaryota</taxon>
        <taxon>Sar</taxon>
        <taxon>Alveolata</taxon>
        <taxon>Dinophyceae</taxon>
        <taxon>Suessiales</taxon>
        <taxon>Suessiaceae</taxon>
        <taxon>Polarella</taxon>
    </lineage>
</organism>
<feature type="non-terminal residue" evidence="2">
    <location>
        <position position="184"/>
    </location>
</feature>